<feature type="region of interest" description="Disordered" evidence="10">
    <location>
        <begin position="951"/>
        <end position="970"/>
    </location>
</feature>
<keyword evidence="4" id="KW-0479">Metal-binding</keyword>
<keyword evidence="15" id="KW-1185">Reference proteome</keyword>
<evidence type="ECO:0000256" key="1">
    <source>
        <dbReference type="ARBA" id="ARBA00006529"/>
    </source>
</evidence>
<feature type="region of interest" description="Disordered" evidence="10">
    <location>
        <begin position="1593"/>
        <end position="1633"/>
    </location>
</feature>
<dbReference type="InterPro" id="IPR002219">
    <property type="entry name" value="PKC_DAG/PE"/>
</dbReference>
<dbReference type="InterPro" id="IPR046349">
    <property type="entry name" value="C1-like_sf"/>
</dbReference>
<dbReference type="InterPro" id="IPR011009">
    <property type="entry name" value="Kinase-like_dom_sf"/>
</dbReference>
<name>A0ABP1E520_9APHY</name>
<dbReference type="Gene3D" id="1.10.510.10">
    <property type="entry name" value="Transferase(Phosphotransferase) domain 1"/>
    <property type="match status" value="1"/>
</dbReference>
<keyword evidence="5 9" id="KW-0547">Nucleotide-binding</keyword>
<dbReference type="InterPro" id="IPR008271">
    <property type="entry name" value="Ser/Thr_kinase_AS"/>
</dbReference>
<feature type="compositionally biased region" description="Polar residues" evidence="10">
    <location>
        <begin position="682"/>
        <end position="699"/>
    </location>
</feature>
<evidence type="ECO:0000256" key="10">
    <source>
        <dbReference type="SAM" id="MobiDB-lite"/>
    </source>
</evidence>
<evidence type="ECO:0000256" key="4">
    <source>
        <dbReference type="ARBA" id="ARBA00022723"/>
    </source>
</evidence>
<feature type="compositionally biased region" description="Low complexity" evidence="10">
    <location>
        <begin position="204"/>
        <end position="219"/>
    </location>
</feature>
<evidence type="ECO:0000313" key="15">
    <source>
        <dbReference type="Proteomes" id="UP001497453"/>
    </source>
</evidence>
<dbReference type="PROSITE" id="PS50011">
    <property type="entry name" value="PROTEIN_KINASE_DOM"/>
    <property type="match status" value="1"/>
</dbReference>
<feature type="compositionally biased region" description="Polar residues" evidence="10">
    <location>
        <begin position="169"/>
        <end position="200"/>
    </location>
</feature>
<organism evidence="14 15">
    <name type="scientific">Somion occarium</name>
    <dbReference type="NCBI Taxonomy" id="3059160"/>
    <lineage>
        <taxon>Eukaryota</taxon>
        <taxon>Fungi</taxon>
        <taxon>Dikarya</taxon>
        <taxon>Basidiomycota</taxon>
        <taxon>Agaricomycotina</taxon>
        <taxon>Agaricomycetes</taxon>
        <taxon>Polyporales</taxon>
        <taxon>Cerrenaceae</taxon>
        <taxon>Somion</taxon>
    </lineage>
</organism>
<evidence type="ECO:0000259" key="11">
    <source>
        <dbReference type="PROSITE" id="PS50011"/>
    </source>
</evidence>
<feature type="domain" description="Calponin-homology (CH)" evidence="12">
    <location>
        <begin position="543"/>
        <end position="654"/>
    </location>
</feature>
<dbReference type="SUPFAM" id="SSF47576">
    <property type="entry name" value="Calponin-homology domain, CH-domain"/>
    <property type="match status" value="1"/>
</dbReference>
<keyword evidence="8 9" id="KW-0067">ATP-binding</keyword>
<evidence type="ECO:0000259" key="13">
    <source>
        <dbReference type="PROSITE" id="PS50081"/>
    </source>
</evidence>
<dbReference type="Proteomes" id="UP001497453">
    <property type="component" value="Chromosome 8"/>
</dbReference>
<feature type="compositionally biased region" description="Basic and acidic residues" evidence="10">
    <location>
        <begin position="283"/>
        <end position="292"/>
    </location>
</feature>
<dbReference type="EMBL" id="OZ037951">
    <property type="protein sequence ID" value="CAL1715050.1"/>
    <property type="molecule type" value="Genomic_DNA"/>
</dbReference>
<evidence type="ECO:0000256" key="9">
    <source>
        <dbReference type="PROSITE-ProRule" id="PRU10141"/>
    </source>
</evidence>
<feature type="region of interest" description="Disordered" evidence="10">
    <location>
        <begin position="21"/>
        <end position="463"/>
    </location>
</feature>
<feature type="region of interest" description="Disordered" evidence="10">
    <location>
        <begin position="1473"/>
        <end position="1515"/>
    </location>
</feature>
<feature type="region of interest" description="Disordered" evidence="10">
    <location>
        <begin position="847"/>
        <end position="921"/>
    </location>
</feature>
<feature type="compositionally biased region" description="Polar residues" evidence="10">
    <location>
        <begin position="427"/>
        <end position="462"/>
    </location>
</feature>
<dbReference type="Pfam" id="PF00307">
    <property type="entry name" value="CH"/>
    <property type="match status" value="1"/>
</dbReference>
<keyword evidence="7" id="KW-0862">Zinc</keyword>
<gene>
    <name evidence="14" type="ORF">GFSPODELE1_LOCUS10040</name>
</gene>
<feature type="compositionally biased region" description="Basic and acidic residues" evidence="10">
    <location>
        <begin position="100"/>
        <end position="117"/>
    </location>
</feature>
<accession>A0ABP1E520</accession>
<evidence type="ECO:0000256" key="7">
    <source>
        <dbReference type="ARBA" id="ARBA00022833"/>
    </source>
</evidence>
<feature type="compositionally biased region" description="Pro residues" evidence="10">
    <location>
        <begin position="364"/>
        <end position="373"/>
    </location>
</feature>
<feature type="region of interest" description="Disordered" evidence="10">
    <location>
        <begin position="660"/>
        <end position="781"/>
    </location>
</feature>
<evidence type="ECO:0000256" key="6">
    <source>
        <dbReference type="ARBA" id="ARBA00022777"/>
    </source>
</evidence>
<feature type="region of interest" description="Disordered" evidence="10">
    <location>
        <begin position="1646"/>
        <end position="1718"/>
    </location>
</feature>
<evidence type="ECO:0000256" key="3">
    <source>
        <dbReference type="ARBA" id="ARBA00022679"/>
    </source>
</evidence>
<proteinExistence type="inferred from homology"/>
<dbReference type="PROSITE" id="PS50081">
    <property type="entry name" value="ZF_DAG_PE_2"/>
    <property type="match status" value="1"/>
</dbReference>
<feature type="compositionally biased region" description="Basic and acidic residues" evidence="10">
    <location>
        <begin position="149"/>
        <end position="164"/>
    </location>
</feature>
<dbReference type="InterPro" id="IPR000719">
    <property type="entry name" value="Prot_kinase_dom"/>
</dbReference>
<protein>
    <recommendedName>
        <fullName evidence="16">Pkinase-domain-containing protein</fullName>
    </recommendedName>
</protein>
<feature type="compositionally biased region" description="Basic and acidic residues" evidence="10">
    <location>
        <begin position="379"/>
        <end position="426"/>
    </location>
</feature>
<dbReference type="PANTHER" id="PTHR11584">
    <property type="entry name" value="SERINE/THREONINE PROTEIN KINASE"/>
    <property type="match status" value="1"/>
</dbReference>
<comment type="similarity">
    <text evidence="1">Belongs to the protein kinase superfamily. STE Ser/Thr protein kinase family. MAP kinase kinase kinase subfamily.</text>
</comment>
<dbReference type="PRINTS" id="PR00888">
    <property type="entry name" value="SM22CALPONIN"/>
</dbReference>
<evidence type="ECO:0000256" key="2">
    <source>
        <dbReference type="ARBA" id="ARBA00022527"/>
    </source>
</evidence>
<feature type="compositionally biased region" description="Low complexity" evidence="10">
    <location>
        <begin position="30"/>
        <end position="50"/>
    </location>
</feature>
<feature type="compositionally biased region" description="Polar residues" evidence="10">
    <location>
        <begin position="66"/>
        <end position="79"/>
    </location>
</feature>
<feature type="compositionally biased region" description="Polar residues" evidence="10">
    <location>
        <begin position="1646"/>
        <end position="1666"/>
    </location>
</feature>
<dbReference type="InterPro" id="IPR036872">
    <property type="entry name" value="CH_dom_sf"/>
</dbReference>
<feature type="compositionally biased region" description="Polar residues" evidence="10">
    <location>
        <begin position="1687"/>
        <end position="1714"/>
    </location>
</feature>
<evidence type="ECO:0008006" key="16">
    <source>
        <dbReference type="Google" id="ProtNLM"/>
    </source>
</evidence>
<dbReference type="PROSITE" id="PS00107">
    <property type="entry name" value="PROTEIN_KINASE_ATP"/>
    <property type="match status" value="1"/>
</dbReference>
<dbReference type="InterPro" id="IPR017441">
    <property type="entry name" value="Protein_kinase_ATP_BS"/>
</dbReference>
<dbReference type="Gene3D" id="3.30.60.20">
    <property type="match status" value="1"/>
</dbReference>
<keyword evidence="3" id="KW-0808">Transferase</keyword>
<dbReference type="InterPro" id="IPR003096">
    <property type="entry name" value="SM22_calponin"/>
</dbReference>
<dbReference type="SUPFAM" id="SSF56112">
    <property type="entry name" value="Protein kinase-like (PK-like)"/>
    <property type="match status" value="1"/>
</dbReference>
<feature type="compositionally biased region" description="Low complexity" evidence="10">
    <location>
        <begin position="340"/>
        <end position="363"/>
    </location>
</feature>
<dbReference type="PROSITE" id="PS00108">
    <property type="entry name" value="PROTEIN_KINASE_ST"/>
    <property type="match status" value="1"/>
</dbReference>
<feature type="region of interest" description="Disordered" evidence="10">
    <location>
        <begin position="986"/>
        <end position="1134"/>
    </location>
</feature>
<feature type="compositionally biased region" description="Polar residues" evidence="10">
    <location>
        <begin position="769"/>
        <end position="779"/>
    </location>
</feature>
<feature type="domain" description="Protein kinase" evidence="11">
    <location>
        <begin position="1182"/>
        <end position="1435"/>
    </location>
</feature>
<keyword evidence="2" id="KW-0723">Serine/threonine-protein kinase</keyword>
<dbReference type="CDD" id="cd06627">
    <property type="entry name" value="STKc_Cdc7_like"/>
    <property type="match status" value="1"/>
</dbReference>
<dbReference type="Pfam" id="PF00130">
    <property type="entry name" value="C1_1"/>
    <property type="match status" value="1"/>
</dbReference>
<evidence type="ECO:0000256" key="8">
    <source>
        <dbReference type="ARBA" id="ARBA00022840"/>
    </source>
</evidence>
<dbReference type="SUPFAM" id="SSF57889">
    <property type="entry name" value="Cysteine-rich domain"/>
    <property type="match status" value="1"/>
</dbReference>
<dbReference type="CDD" id="cd00029">
    <property type="entry name" value="C1"/>
    <property type="match status" value="1"/>
</dbReference>
<feature type="compositionally biased region" description="Polar residues" evidence="10">
    <location>
        <begin position="267"/>
        <end position="282"/>
    </location>
</feature>
<reference evidence="15" key="1">
    <citation type="submission" date="2024-04" db="EMBL/GenBank/DDBJ databases">
        <authorList>
            <person name="Shaw F."/>
            <person name="Minotto A."/>
        </authorList>
    </citation>
    <scope>NUCLEOTIDE SEQUENCE [LARGE SCALE GENOMIC DNA]</scope>
</reference>
<feature type="domain" description="Phorbol-ester/DAG-type" evidence="13">
    <location>
        <begin position="1513"/>
        <end position="1560"/>
    </location>
</feature>
<sequence>MAAVAVTSKLNISISSPFHMAAHQGKDVPPNRAAAASSSRLQPSSSQLSTPAPPETQPKTFKRFRTSLQQSIRTATKSKAANADGSAEEHGVVINGGQGKGKERASEDQILTKEKSKSSKMLSKVSFRRTAGRESVSPSPVPPPPLTVEDDRTRKVERDRDKQKVRQAGFTSFETPSLRQASMSSPALHLSSQAFPSPYSQPFALPAASSSNVSALVSPTRDRSKKLNGQPSSPKDISGPLPLTPKRDSRSNGKLKGLQISVPLPQSGRNSESTNEVPTSPETPRRAREASRSPDLSPPSPTPPSKSGSSVYKRATASTSHLPLGSPPGSPTTRAVSPIRARSSSRTPGSSRPGPSASSSHLPLTPPASPSPTPFARRPSVDNARRPSIDVARRPSFDTARRPSIEARRPSLDTARRPSIEARRPSLDTQRQSPIPSRAASPTTPIRTRAVSPTQRNYSPNLAQPRFYNINASTTSLSAGASAYTSPEHRELIRTASSIIIRDMLKPPSQVRESHMDQKQYEEVELRLRALARLERVWGKSGINGSTTQLNSMSSSGLSAGGEDRERRHFCEALRDGYVLCQFINKLHPGSIARVDKREDGFVRTSNVTKFLAASSSLGVQPDDLFNRDDLIEASPDCLVRVAKNIIALSQLLESPVPEKSKYIQGGQSPSPYGHGTGSRAAASTPNLHTAQRSMSPTGIPSPGRRRMSPPISTLPPVRSDSPNESEGSSGGNTARAGGPSNTVSDAERDEVPPMVPQRSPLRNRPSVDRTSIADSTRANVGDSVRGSIAESFVPSVNTRQSLASTSVTETSAFSSLLDVQRSSSMSGQHNKFGTIRTFTTEATSLAPSDTPSVFRAEASSIPSSPTEDLPRKRVLDSSGNVSKPFRDRRPSETAMVDLSRVEEADESGASANGKFRQAEKERTKLSNIRLGKGKWPDDFLDAFQSPKNATFLDDDDSPASSTHTPLSISPPRKLAIVGANRANESLDSLPQFPRRPTHRARHSVDTAGLRPRETSPDGSVSPTPRIMIRRNSSRTGAHRNGVYIPRNADEPRSSDDDLVPFPRTVSGEHGTPPSQGIHFPGPVLDLAKSAPSAGVPDRPRQPRGRFQSEIDGSSSRRKQRPNSYDEMGAKPRRTRFESMVNLGGPSSNASASDLLNRDSYEGSTVRQTLVVKEDGKAPTQFQLGNCIGRGQFGAVYRALNLNTGQMVAVKRIRLEGLKEEEIAQLMKEVDLVKSLSHPSIVKYEGMARDDNTLNIILEYAENGSLGQTLKAFGKLNERLVAGYVVKILEGLHYLHQSDVVHCDLKAANILTTKNGNVKLSDFGVSLNLRAMEREMKDVAGTPNWMAPEVIELKGASTKSDIWSLACTVIELLTGRPPYGDIPNSMSVMFRIVEDDMPPLPEGCSRLLRDFLIQCFNKDPTKRPDAETLCEHEWLKQNWAPHKDLRPQDSIPFLRRVSADMQKSEAIRYLAQIEMPDPNRSTPEHRQRLDSATPSSPPRRRLSNDPDSISPREHSFVKTTFGKPVICRVCLHSVKKSAVLCEQCSLIAHTKCAPNAPPTCDLRAQLLLYAQYAENGAPNSPYSNPMEILAAAQSATPSTPISDGGFSSKPSLDVPPSSPTPSSNPSSPHPPTAFKVFAAFKRSRSLLSTHESDPNHSSSTLANSKAVSRKRSVLKRNPMSKERPPSIASNSTSPHSASMRSAITATDSLSSRPDTVSRPLAPNEMMVVPLPFQGICLETNANVIESPSQAITAVLCNSGSDVRLHLPVHSSSSLIIVSYTMPFSCSFPFLSTDIPTFHGISVPSAFCSFIIFY</sequence>
<dbReference type="Pfam" id="PF00069">
    <property type="entry name" value="Pkinase"/>
    <property type="match status" value="1"/>
</dbReference>
<dbReference type="PANTHER" id="PTHR11584:SF369">
    <property type="entry name" value="MITOGEN-ACTIVATED PROTEIN KINASE KINASE KINASE 19-RELATED"/>
    <property type="match status" value="1"/>
</dbReference>
<dbReference type="CDD" id="cd00014">
    <property type="entry name" value="CH_SF"/>
    <property type="match status" value="1"/>
</dbReference>
<evidence type="ECO:0000259" key="12">
    <source>
        <dbReference type="PROSITE" id="PS50021"/>
    </source>
</evidence>
<dbReference type="InterPro" id="IPR001715">
    <property type="entry name" value="CH_dom"/>
</dbReference>
<feature type="compositionally biased region" description="Low complexity" evidence="10">
    <location>
        <begin position="1610"/>
        <end position="1626"/>
    </location>
</feature>
<dbReference type="SMART" id="SM00220">
    <property type="entry name" value="S_TKc"/>
    <property type="match status" value="1"/>
</dbReference>
<keyword evidence="6" id="KW-0418">Kinase</keyword>
<evidence type="ECO:0000256" key="5">
    <source>
        <dbReference type="ARBA" id="ARBA00022741"/>
    </source>
</evidence>
<feature type="compositionally biased region" description="Polar residues" evidence="10">
    <location>
        <begin position="959"/>
        <end position="968"/>
    </location>
</feature>
<dbReference type="Gene3D" id="1.10.418.10">
    <property type="entry name" value="Calponin-like domain"/>
    <property type="match status" value="1"/>
</dbReference>
<feature type="binding site" evidence="9">
    <location>
        <position position="1211"/>
    </location>
    <ligand>
        <name>ATP</name>
        <dbReference type="ChEBI" id="CHEBI:30616"/>
    </ligand>
</feature>
<dbReference type="PROSITE" id="PS00479">
    <property type="entry name" value="ZF_DAG_PE_1"/>
    <property type="match status" value="1"/>
</dbReference>
<evidence type="ECO:0000313" key="14">
    <source>
        <dbReference type="EMBL" id="CAL1715050.1"/>
    </source>
</evidence>
<dbReference type="SMART" id="SM00109">
    <property type="entry name" value="C1"/>
    <property type="match status" value="1"/>
</dbReference>
<dbReference type="PROSITE" id="PS50021">
    <property type="entry name" value="CH"/>
    <property type="match status" value="1"/>
</dbReference>